<accession>A0A8H7BGK3</accession>
<evidence type="ECO:0000256" key="1">
    <source>
        <dbReference type="SAM" id="MobiDB-lite"/>
    </source>
</evidence>
<evidence type="ECO:0000313" key="3">
    <source>
        <dbReference type="Proteomes" id="UP000605846"/>
    </source>
</evidence>
<dbReference type="EMBL" id="JABAYA010000268">
    <property type="protein sequence ID" value="KAF7721412.1"/>
    <property type="molecule type" value="Genomic_DNA"/>
</dbReference>
<dbReference type="Proteomes" id="UP000605846">
    <property type="component" value="Unassembled WGS sequence"/>
</dbReference>
<evidence type="ECO:0000313" key="2">
    <source>
        <dbReference type="EMBL" id="KAF7721412.1"/>
    </source>
</evidence>
<feature type="region of interest" description="Disordered" evidence="1">
    <location>
        <begin position="1"/>
        <end position="32"/>
    </location>
</feature>
<proteinExistence type="predicted"/>
<organism evidence="2 3">
    <name type="scientific">Apophysomyces ossiformis</name>
    <dbReference type="NCBI Taxonomy" id="679940"/>
    <lineage>
        <taxon>Eukaryota</taxon>
        <taxon>Fungi</taxon>
        <taxon>Fungi incertae sedis</taxon>
        <taxon>Mucoromycota</taxon>
        <taxon>Mucoromycotina</taxon>
        <taxon>Mucoromycetes</taxon>
        <taxon>Mucorales</taxon>
        <taxon>Mucorineae</taxon>
        <taxon>Mucoraceae</taxon>
        <taxon>Apophysomyces</taxon>
    </lineage>
</organism>
<protein>
    <submittedName>
        <fullName evidence="2">Uncharacterized protein</fullName>
    </submittedName>
</protein>
<reference evidence="2" key="1">
    <citation type="submission" date="2020-01" db="EMBL/GenBank/DDBJ databases">
        <title>Genome Sequencing of Three Apophysomyces-Like Fungal Strains Confirms a Novel Fungal Genus in the Mucoromycota with divergent Burkholderia-like Endosymbiotic Bacteria.</title>
        <authorList>
            <person name="Stajich J.E."/>
            <person name="Macias A.M."/>
            <person name="Carter-House D."/>
            <person name="Lovett B."/>
            <person name="Kasson L.R."/>
            <person name="Berry K."/>
            <person name="Grigoriev I."/>
            <person name="Chang Y."/>
            <person name="Spatafora J."/>
            <person name="Kasson M.T."/>
        </authorList>
    </citation>
    <scope>NUCLEOTIDE SEQUENCE</scope>
    <source>
        <strain evidence="2">NRRL A-21654</strain>
    </source>
</reference>
<dbReference type="OrthoDB" id="2269713at2759"/>
<sequence>METEKQLQQESSLDIAKSPPNDDLHSAGCQQHQGKDVLKTECEFQEEEEVDVLTLTLPHRPGTDLSSKNLLRDKKMKNVVVSAVVGNGINGNAYHVSHNEHADGRKSHIIYLPCAKCSDALPPVVVEIQHKLDHNFMSRAMRYCLAVFDEVKVLPILVVFNVNGFSSKYFCDSMFTKAENSAFYTSRSDFWAQKVFIFNADSIADSVNSILVQHIVALAFFFTQRQRHLLALEEYDDPNVQDIYKTAYRVFSLNRSKENDNTQALIDVCDKVSLQFQKIVDCAKRDTPGDKRKLLKYAEDGVLFGNSIKRRCLEEVSTPDVTPIEDTSKSADLSFVETHMKKSPGKMKWVECYEKGRASELFGRYSSHLTLKMAFHRRTL</sequence>
<name>A0A8H7BGK3_9FUNG</name>
<comment type="caution">
    <text evidence="2">The sequence shown here is derived from an EMBL/GenBank/DDBJ whole genome shotgun (WGS) entry which is preliminary data.</text>
</comment>
<dbReference type="AlphaFoldDB" id="A0A8H7BGK3"/>
<keyword evidence="3" id="KW-1185">Reference proteome</keyword>
<gene>
    <name evidence="2" type="ORF">EC973_004718</name>
</gene>